<reference evidence="2 3" key="2">
    <citation type="journal article" date="2015" name="Stand. Genomic Sci.">
        <title>Draft genome sequence of Cellulomonas carbonis T26(T) and comparative analysis of six Cellulomonas genomes.</title>
        <authorList>
            <person name="Zhuang W."/>
            <person name="Zhang S."/>
            <person name="Xia X."/>
            <person name="Wang G."/>
        </authorList>
    </citation>
    <scope>NUCLEOTIDE SEQUENCE [LARGE SCALE GENOMIC DNA]</scope>
    <source>
        <strain evidence="2 3">T26</strain>
    </source>
</reference>
<comment type="caution">
    <text evidence="2">The sequence shown here is derived from an EMBL/GenBank/DDBJ whole genome shotgun (WGS) entry which is preliminary data.</text>
</comment>
<dbReference type="PANTHER" id="PTHR11735">
    <property type="entry name" value="TRNA N6-ADENOSINE THREONYLCARBAMOYLTRANSFERASE"/>
    <property type="match status" value="1"/>
</dbReference>
<dbReference type="Pfam" id="PF00814">
    <property type="entry name" value="TsaD"/>
    <property type="match status" value="1"/>
</dbReference>
<organism evidence="2 3">
    <name type="scientific">Cellulomonas carbonis T26</name>
    <dbReference type="NCBI Taxonomy" id="947969"/>
    <lineage>
        <taxon>Bacteria</taxon>
        <taxon>Bacillati</taxon>
        <taxon>Actinomycetota</taxon>
        <taxon>Actinomycetes</taxon>
        <taxon>Micrococcales</taxon>
        <taxon>Cellulomonadaceae</taxon>
        <taxon>Cellulomonas</taxon>
    </lineage>
</organism>
<dbReference type="GO" id="GO:0002949">
    <property type="term" value="P:tRNA threonylcarbamoyladenosine modification"/>
    <property type="evidence" value="ECO:0007669"/>
    <property type="project" value="InterPro"/>
</dbReference>
<dbReference type="AlphaFoldDB" id="A0A0A0BN63"/>
<name>A0A0A0BN63_9CELL</name>
<gene>
    <name evidence="2" type="ORF">N868_17635</name>
</gene>
<dbReference type="SUPFAM" id="SSF53067">
    <property type="entry name" value="Actin-like ATPase domain"/>
    <property type="match status" value="2"/>
</dbReference>
<evidence type="ECO:0000313" key="2">
    <source>
        <dbReference type="EMBL" id="KGM09943.1"/>
    </source>
</evidence>
<feature type="domain" description="Gcp-like" evidence="1">
    <location>
        <begin position="34"/>
        <end position="153"/>
    </location>
</feature>
<protein>
    <recommendedName>
        <fullName evidence="1">Gcp-like domain-containing protein</fullName>
    </recommendedName>
</protein>
<dbReference type="Proteomes" id="UP000029839">
    <property type="component" value="Unassembled WGS sequence"/>
</dbReference>
<evidence type="ECO:0000259" key="1">
    <source>
        <dbReference type="Pfam" id="PF00814"/>
    </source>
</evidence>
<evidence type="ECO:0000313" key="3">
    <source>
        <dbReference type="Proteomes" id="UP000029839"/>
    </source>
</evidence>
<dbReference type="OrthoDB" id="9809995at2"/>
<dbReference type="PANTHER" id="PTHR11735:SF11">
    <property type="entry name" value="TRNA THREONYLCARBAMOYLADENOSINE BIOSYNTHESIS PROTEIN TSAB"/>
    <property type="match status" value="1"/>
</dbReference>
<keyword evidence="3" id="KW-1185">Reference proteome</keyword>
<dbReference type="GO" id="GO:0005829">
    <property type="term" value="C:cytosol"/>
    <property type="evidence" value="ECO:0007669"/>
    <property type="project" value="TreeGrafter"/>
</dbReference>
<dbReference type="EMBL" id="AXCY01000070">
    <property type="protein sequence ID" value="KGM09943.1"/>
    <property type="molecule type" value="Genomic_DNA"/>
</dbReference>
<dbReference type="InterPro" id="IPR000905">
    <property type="entry name" value="Gcp-like_dom"/>
</dbReference>
<dbReference type="InterPro" id="IPR022496">
    <property type="entry name" value="T6A_TsaB"/>
</dbReference>
<dbReference type="Gene3D" id="3.30.420.40">
    <property type="match status" value="2"/>
</dbReference>
<accession>A0A0A0BN63</accession>
<proteinExistence type="predicted"/>
<sequence>MDGVLLALDTSADLAVAVVGPDGEPLARRRLAEQRHHAELLAPLVLEALADAGADRRALTAVVAGTGPAPFTGLRAGLVTARTFAFALGLPVHGVPSLDAVALAARDVARAGDEVLVVTDARRREVYVARYAVTDDGVHLVQGPEVQRPADVVVGGAVVVGAGAHLYADVLPPGDGAPVEVDPVLLARLALDRAAAGVDQPAEPLYLRRPDVTPAGGRKRATA</sequence>
<reference evidence="2 3" key="1">
    <citation type="submission" date="2013-08" db="EMBL/GenBank/DDBJ databases">
        <title>Genome sequencing of Cellulomonas carbonis T26.</title>
        <authorList>
            <person name="Chen F."/>
            <person name="Li Y."/>
            <person name="Wang G."/>
        </authorList>
    </citation>
    <scope>NUCLEOTIDE SEQUENCE [LARGE SCALE GENOMIC DNA]</scope>
    <source>
        <strain evidence="2 3">T26</strain>
    </source>
</reference>
<dbReference type="NCBIfam" id="TIGR03725">
    <property type="entry name" value="T6A_YeaZ"/>
    <property type="match status" value="1"/>
</dbReference>
<dbReference type="InterPro" id="IPR043129">
    <property type="entry name" value="ATPase_NBD"/>
</dbReference>